<accession>A0AAU8NLV4</accession>
<evidence type="ECO:0000259" key="7">
    <source>
        <dbReference type="PROSITE" id="PS50075"/>
    </source>
</evidence>
<dbReference type="Gene3D" id="3.30.300.30">
    <property type="match status" value="1"/>
</dbReference>
<dbReference type="GO" id="GO:0017000">
    <property type="term" value="P:antibiotic biosynthetic process"/>
    <property type="evidence" value="ECO:0007669"/>
    <property type="project" value="UniProtKB-KW"/>
</dbReference>
<dbReference type="RefSeq" id="WP_366295639.1">
    <property type="nucleotide sequence ID" value="NZ_CP159992.1"/>
</dbReference>
<keyword evidence="3" id="KW-0436">Ligase</keyword>
<dbReference type="InterPro" id="IPR000873">
    <property type="entry name" value="AMP-dep_synth/lig_dom"/>
</dbReference>
<dbReference type="Pfam" id="PF13193">
    <property type="entry name" value="AMP-binding_C"/>
    <property type="match status" value="1"/>
</dbReference>
<comment type="similarity">
    <text evidence="2">Belongs to the ATP-dependent AMP-binding enzyme family.</text>
</comment>
<comment type="cofactor">
    <cofactor evidence="1">
        <name>pantetheine 4'-phosphate</name>
        <dbReference type="ChEBI" id="CHEBI:47942"/>
    </cofactor>
</comment>
<dbReference type="InterPro" id="IPR010071">
    <property type="entry name" value="AA_adenyl_dom"/>
</dbReference>
<evidence type="ECO:0000256" key="4">
    <source>
        <dbReference type="ARBA" id="ARBA00022737"/>
    </source>
</evidence>
<dbReference type="InterPro" id="IPR025110">
    <property type="entry name" value="AMP-bd_C"/>
</dbReference>
<dbReference type="Gene3D" id="3.30.559.10">
    <property type="entry name" value="Chloramphenicol acetyltransferase-like domain"/>
    <property type="match status" value="2"/>
</dbReference>
<keyword evidence="5" id="KW-0045">Antibiotic biosynthesis</keyword>
<dbReference type="InterPro" id="IPR001242">
    <property type="entry name" value="Condensation_dom"/>
</dbReference>
<dbReference type="GO" id="GO:0005737">
    <property type="term" value="C:cytoplasm"/>
    <property type="evidence" value="ECO:0007669"/>
    <property type="project" value="TreeGrafter"/>
</dbReference>
<evidence type="ECO:0000256" key="3">
    <source>
        <dbReference type="ARBA" id="ARBA00022598"/>
    </source>
</evidence>
<evidence type="ECO:0000256" key="6">
    <source>
        <dbReference type="ARBA" id="ARBA00023268"/>
    </source>
</evidence>
<dbReference type="NCBIfam" id="TIGR01720">
    <property type="entry name" value="NRPS-para261"/>
    <property type="match status" value="1"/>
</dbReference>
<dbReference type="InterPro" id="IPR023213">
    <property type="entry name" value="CAT-like_dom_sf"/>
</dbReference>
<dbReference type="SUPFAM" id="SSF47336">
    <property type="entry name" value="ACP-like"/>
    <property type="match status" value="1"/>
</dbReference>
<dbReference type="InterPro" id="IPR045851">
    <property type="entry name" value="AMP-bd_C_sf"/>
</dbReference>
<sequence>MNNKQASKTDETFQLVHPQKRVSSMESLFPGSPMHNIGGVIRIQGAFKPELMEEVIRLFIRHHEGIRVQLVQQDGELQQFVAEEPSADQCIAALVNFSNQPNPEDRFKEWVEEQASTPFQLLNAPLYTFSLCIIREGVSALLIKLHHVVADGWSTALLTDQLWMLYERIEKSINKGTESEPPVLLGSRLQDAIEQEDRYKRSPRFKQDREYWLDKFEDTSDIAPLSVSELRGKRKSFVMDNELSEAIRDFSKQTSLSVNLLFVAVYFAYLHRVEGKQKITIAMPLLNRNGAVQKKTFGMFTSTMPLRMEIQGNWTFLELIQHIQDEMKQCYKHHRYPYDLLLQDLRNRGFEQAALFDTSINYYNTRHTIEVMDLSIQNTEFYSGEQWYALQWIIRDWSSDPALTLDMDYQVDVYSDEEIEQMYIIASRLLRQGMNEPNIPVCQLSLLSSQEVNWQLYEYNDTAHNYNRETIITQLIENQVCLTPEKTAVSFGKVSLTYAELDNLANKVRDLLRSKGMGSGHVIGIYMNHSIETVAFILGVLKSGAAYLPMDQSAPFDRLSFMAVDASVSIIVTDRTERFPYEGEWIESQTLWYEGNENVYQEAVRSSSTADDLAYIIYTSGSTGQPKGTLVGHRSLVNYIGWAARMYTDGKQDAFALYSSLAFDLTVTSIFTPLICGGSIVIYPDDGIEHPLYQIVRENKVTVLKLTPSHLSLLKDMDLRNCTIKSLIVGGEDFKVATAAAIDRAWGGRVSIHNEYGPTEATVGCMIYTYDKLKDLEGSLPIGVPADNVQIYVLDEHLRLLPRGKIGEIYIAGDGLALGYLNRAEATSTSFLPHPFETGKRIYKTGDRGRFREDGLLEYKNRLDNQLSIRGYRIEPGEVEHIILSHPSVSEAAVAAVSIQGSTQQLCAYVILNQEETPENIQTFLAQQLPSYMVPHHYVYLDQLPMTRNGKLDKASLPSPIISTSNQAGHLDELSENNSGYTSLLTVLADVLQLSHIAYDTHFYHMGGDSIKAIQVSSYLREQGYLLTANDILSNPVVTDMARLIQKLNLQQEEEPCSGPLPDTPMLSWFNTLELDCPQQYHQRIILKVKRNLSALEIGTLLNQLYDYHDIFRINKVKGSASFFYNDFPRPAEHLVYELGEAAQSPDDIYNRMLEKVDRIEKQLDLENDRLIQSILFCRDSQPLYLILTAHHVIMDGVSWRILLEDINHAAKQSRKGEEARFLHKTTSYLRWAESLHYLKSSFYDQEQSYWNEIICKVIPFFSPSAEGFNDSSDDVENESTVETHYIEIPEDITSSLLGTSNQAYNTRTIELILAGLFAAIREVTGKSAVSLDLEGNGREALPQGGDKKINTIDLSRSIGWFTSLYPFVLSEIPASWGDLIIKVKEQLRRVPRGGVGYGVLKYIHRSMPDAPNNDFIFNYLGEFTERNNQADFSLVNSIHALTASQSSGRHKVEINGGIFDHRLRFEARIVHVSLAEKKQVKLIMDRFYASLLEITQHCSVQHTKEFTPSDFESVDLTQDELDSIFS</sequence>
<dbReference type="PANTHER" id="PTHR45527:SF1">
    <property type="entry name" value="FATTY ACID SYNTHASE"/>
    <property type="match status" value="1"/>
</dbReference>
<dbReference type="SUPFAM" id="SSF56801">
    <property type="entry name" value="Acetyl-CoA synthetase-like"/>
    <property type="match status" value="1"/>
</dbReference>
<organism evidence="8">
    <name type="scientific">Paenibacillus sp. AN1007</name>
    <dbReference type="NCBI Taxonomy" id="3151385"/>
    <lineage>
        <taxon>Bacteria</taxon>
        <taxon>Bacillati</taxon>
        <taxon>Bacillota</taxon>
        <taxon>Bacilli</taxon>
        <taxon>Bacillales</taxon>
        <taxon>Paenibacillaceae</taxon>
        <taxon>Paenibacillus</taxon>
    </lineage>
</organism>
<feature type="domain" description="Carrier" evidence="7">
    <location>
        <begin position="975"/>
        <end position="1049"/>
    </location>
</feature>
<evidence type="ECO:0000313" key="8">
    <source>
        <dbReference type="EMBL" id="XCP97089.1"/>
    </source>
</evidence>
<dbReference type="GO" id="GO:0016874">
    <property type="term" value="F:ligase activity"/>
    <property type="evidence" value="ECO:0007669"/>
    <property type="project" value="UniProtKB-KW"/>
</dbReference>
<dbReference type="Pfam" id="PF00550">
    <property type="entry name" value="PP-binding"/>
    <property type="match status" value="1"/>
</dbReference>
<evidence type="ECO:0000256" key="2">
    <source>
        <dbReference type="ARBA" id="ARBA00006432"/>
    </source>
</evidence>
<reference evidence="8" key="1">
    <citation type="submission" date="2024-05" db="EMBL/GenBank/DDBJ databases">
        <title>Draft genome assemblies of 36 bacteria isolated from hibernating arctic ground squirrels.</title>
        <authorList>
            <person name="McKee H."/>
            <person name="Mullen L."/>
            <person name="Drown D.M."/>
            <person name="Duddleston K.N."/>
        </authorList>
    </citation>
    <scope>NUCLEOTIDE SEQUENCE</scope>
    <source>
        <strain evidence="8">AN1007</strain>
    </source>
</reference>
<dbReference type="GO" id="GO:0043041">
    <property type="term" value="P:amino acid activation for nonribosomal peptide biosynthetic process"/>
    <property type="evidence" value="ECO:0007669"/>
    <property type="project" value="TreeGrafter"/>
</dbReference>
<dbReference type="Gene3D" id="2.30.38.10">
    <property type="entry name" value="Luciferase, Domain 3"/>
    <property type="match status" value="1"/>
</dbReference>
<name>A0AAU8NLV4_9BACL</name>
<dbReference type="PROSITE" id="PS00455">
    <property type="entry name" value="AMP_BINDING"/>
    <property type="match status" value="1"/>
</dbReference>
<protein>
    <submittedName>
        <fullName evidence="8">Amino acid adenylation domain-containing protein</fullName>
    </submittedName>
</protein>
<proteinExistence type="inferred from homology"/>
<evidence type="ECO:0000256" key="5">
    <source>
        <dbReference type="ARBA" id="ARBA00023194"/>
    </source>
</evidence>
<dbReference type="GO" id="GO:0008610">
    <property type="term" value="P:lipid biosynthetic process"/>
    <property type="evidence" value="ECO:0007669"/>
    <property type="project" value="UniProtKB-ARBA"/>
</dbReference>
<dbReference type="InterPro" id="IPR009081">
    <property type="entry name" value="PP-bd_ACP"/>
</dbReference>
<dbReference type="SUPFAM" id="SSF52777">
    <property type="entry name" value="CoA-dependent acyltransferases"/>
    <property type="match status" value="4"/>
</dbReference>
<gene>
    <name evidence="8" type="ORF">ABXS70_10470</name>
</gene>
<dbReference type="GO" id="GO:0031177">
    <property type="term" value="F:phosphopantetheine binding"/>
    <property type="evidence" value="ECO:0007669"/>
    <property type="project" value="TreeGrafter"/>
</dbReference>
<dbReference type="InterPro" id="IPR010060">
    <property type="entry name" value="NRPS_synth"/>
</dbReference>
<dbReference type="InterPro" id="IPR036736">
    <property type="entry name" value="ACP-like_sf"/>
</dbReference>
<dbReference type="Gene3D" id="1.10.1200.10">
    <property type="entry name" value="ACP-like"/>
    <property type="match status" value="1"/>
</dbReference>
<dbReference type="PANTHER" id="PTHR45527">
    <property type="entry name" value="NONRIBOSOMAL PEPTIDE SYNTHETASE"/>
    <property type="match status" value="1"/>
</dbReference>
<dbReference type="EMBL" id="CP159992">
    <property type="protein sequence ID" value="XCP97089.1"/>
    <property type="molecule type" value="Genomic_DNA"/>
</dbReference>
<dbReference type="Pfam" id="PF00668">
    <property type="entry name" value="Condensation"/>
    <property type="match status" value="2"/>
</dbReference>
<keyword evidence="6" id="KW-0511">Multifunctional enzyme</keyword>
<dbReference type="NCBIfam" id="TIGR01733">
    <property type="entry name" value="AA-adenyl-dom"/>
    <property type="match status" value="1"/>
</dbReference>
<dbReference type="PROSITE" id="PS50075">
    <property type="entry name" value="CARRIER"/>
    <property type="match status" value="1"/>
</dbReference>
<dbReference type="InterPro" id="IPR020845">
    <property type="entry name" value="AMP-binding_CS"/>
</dbReference>
<keyword evidence="4" id="KW-0677">Repeat</keyword>
<dbReference type="Gene3D" id="3.30.559.30">
    <property type="entry name" value="Nonribosomal peptide synthetase, condensation domain"/>
    <property type="match status" value="2"/>
</dbReference>
<dbReference type="GO" id="GO:0044550">
    <property type="term" value="P:secondary metabolite biosynthetic process"/>
    <property type="evidence" value="ECO:0007669"/>
    <property type="project" value="TreeGrafter"/>
</dbReference>
<dbReference type="Pfam" id="PF00501">
    <property type="entry name" value="AMP-binding"/>
    <property type="match status" value="1"/>
</dbReference>
<evidence type="ECO:0000256" key="1">
    <source>
        <dbReference type="ARBA" id="ARBA00001957"/>
    </source>
</evidence>
<dbReference type="Gene3D" id="3.40.50.980">
    <property type="match status" value="2"/>
</dbReference>